<sequence length="1184" mass="137132">MMQLVWVFVSLSATTLLTLVHSGMTVKLMTSSGQNSSKLLEIYPKRVPTAQRPIMTSNLGFLQLFRKDSYANLKDPDFGLGAETNEVNDLENDFISRLRQAAWKERSLEDDGYVIFTEREKRIRRNVVVTSTSLNVSKSLTVYDTERNPDAFRVTLVGQVLAGDLFDVTVNESIQELEILNIVEPTDQALISTQTNQIVFRAGNLSASGSLRLVYEATLSNLGSGVTSSHLITSAVEYFTNPSLSVSDSLSASVCVTKETSSTTTSCIWCIVLLILACFILGFLVAFFVLVLLHCWSRPLLTIEPIRKKKKETQHLMKSSTRHHSDYDVTNMAEVLSKENETEMLNDVEVLKFRQLHTLQGEFEQKRKYLTKDLSVRISEENRQDYDFSDQYSPIYEEEKYKKRTFLEHNGDPRKEASNFLDKHKEEIFEWQEKLGEFSLKFQEEMISLVKQRHTYDVIEAERLKSLERTMTSLKEMSLDADRYSLQKINKEIMATDDSTQQVLKAESFLLDELLLVFSESIFKVHKSAARRNDVIIKITKDLAKEKKVWNKMASQQTEVLKIAERQDMISNVQRQSMGEKFVSNLKARKVNFEKKVSDVRRDNIKNNDSSRSKINRSNKSFCDVGIDVRTNDVTEWIKLKVRKFREKLYDDQKLEEEMDDCAFQIYDSYLTVMSQTRNEVEKEQMKIKNELLAKGVDEHWLEDIYLRHKEELHSFIEELNQSREVTSSDERPLRAHCTVDDVSVDVLKKVENVQPSISKSDAYLGLKGENTIKKSILLRTVHLALDQRLKDLHAVAQKKRLALERVISGEETEEGIRRELKEKLQIASGEIKPDTKKFELRGKRHRTITSRRSGVIFVGHVLTSQLLKTTEMSSLMRERSAIEDLMTTFLQLLTSNGNITASECKSIMQEHRVQVEETKRTFAVERKRKEELLKRKSERNFRKSSDHYTTQNSSENNLEDNMWGLLDSSNDVIHTSSHASEIERRMHQELFETRREVGLHQERALMEQEMRLIRGLAKDSGANPLEMKQALQMLLPGKESSELEQICRILCPAPPGKKRAKKFKSFLPRIRQIVAERQKPDRSVDRRDSRQYGENDKIFQHRKLSSLSSQVTSLPVVRPEPVGRTATPEKELDRFDVILKLFVVVFHEYISLDLCAYQRPTNMIVIYYECDFCRYDRYYVTDY</sequence>
<comment type="subcellular location">
    <subcellularLocation>
        <location evidence="2">Cell membrane</location>
        <topology evidence="2">Single-pass membrane protein</topology>
    </subcellularLocation>
    <subcellularLocation>
        <location evidence="1">Cytoplasm</location>
        <location evidence="1">Cytoskeleton</location>
        <location evidence="1">Cilium basal body</location>
    </subcellularLocation>
</comment>
<organism evidence="13 14">
    <name type="scientific">Clavelina lepadiformis</name>
    <name type="common">Light-bulb sea squirt</name>
    <name type="synonym">Ascidia lepadiformis</name>
    <dbReference type="NCBI Taxonomy" id="159417"/>
    <lineage>
        <taxon>Eukaryota</taxon>
        <taxon>Metazoa</taxon>
        <taxon>Chordata</taxon>
        <taxon>Tunicata</taxon>
        <taxon>Ascidiacea</taxon>
        <taxon>Aplousobranchia</taxon>
        <taxon>Clavelinidae</taxon>
        <taxon>Clavelina</taxon>
    </lineage>
</organism>
<dbReference type="Proteomes" id="UP001642483">
    <property type="component" value="Unassembled WGS sequence"/>
</dbReference>
<proteinExistence type="predicted"/>
<keyword evidence="4" id="KW-0963">Cytoplasm</keyword>
<feature type="signal peptide" evidence="12">
    <location>
        <begin position="1"/>
        <end position="22"/>
    </location>
</feature>
<evidence type="ECO:0000256" key="7">
    <source>
        <dbReference type="ARBA" id="ARBA00023136"/>
    </source>
</evidence>
<dbReference type="InterPro" id="IPR026501">
    <property type="entry name" value="Limbin/EVC"/>
</dbReference>
<keyword evidence="5 11" id="KW-0812">Transmembrane</keyword>
<evidence type="ECO:0000256" key="2">
    <source>
        <dbReference type="ARBA" id="ARBA00004162"/>
    </source>
</evidence>
<evidence type="ECO:0000256" key="1">
    <source>
        <dbReference type="ARBA" id="ARBA00004120"/>
    </source>
</evidence>
<reference evidence="13 14" key="1">
    <citation type="submission" date="2024-02" db="EMBL/GenBank/DDBJ databases">
        <authorList>
            <person name="Daric V."/>
            <person name="Darras S."/>
        </authorList>
    </citation>
    <scope>NUCLEOTIDE SEQUENCE [LARGE SCALE GENOMIC DNA]</scope>
</reference>
<evidence type="ECO:0000256" key="9">
    <source>
        <dbReference type="ARBA" id="ARBA00023273"/>
    </source>
</evidence>
<evidence type="ECO:0000256" key="3">
    <source>
        <dbReference type="ARBA" id="ARBA00022475"/>
    </source>
</evidence>
<evidence type="ECO:0000256" key="8">
    <source>
        <dbReference type="ARBA" id="ARBA00023212"/>
    </source>
</evidence>
<evidence type="ECO:0000256" key="4">
    <source>
        <dbReference type="ARBA" id="ARBA00022490"/>
    </source>
</evidence>
<keyword evidence="14" id="KW-1185">Reference proteome</keyword>
<keyword evidence="12" id="KW-0732">Signal</keyword>
<feature type="region of interest" description="Disordered" evidence="10">
    <location>
        <begin position="936"/>
        <end position="962"/>
    </location>
</feature>
<accession>A0ABP0H4D7</accession>
<feature type="compositionally biased region" description="Polar residues" evidence="10">
    <location>
        <begin position="948"/>
        <end position="957"/>
    </location>
</feature>
<dbReference type="EMBL" id="CAWYQH010000174">
    <property type="protein sequence ID" value="CAK8698665.1"/>
    <property type="molecule type" value="Genomic_DNA"/>
</dbReference>
<keyword evidence="6 11" id="KW-1133">Transmembrane helix</keyword>
<feature type="chain" id="PRO_5045315052" description="Limbin" evidence="12">
    <location>
        <begin position="23"/>
        <end position="1184"/>
    </location>
</feature>
<comment type="caution">
    <text evidence="13">The sequence shown here is derived from an EMBL/GenBank/DDBJ whole genome shotgun (WGS) entry which is preliminary data.</text>
</comment>
<keyword evidence="3" id="KW-1003">Cell membrane</keyword>
<feature type="transmembrane region" description="Helical" evidence="11">
    <location>
        <begin position="271"/>
        <end position="293"/>
    </location>
</feature>
<feature type="compositionally biased region" description="Basic and acidic residues" evidence="10">
    <location>
        <begin position="936"/>
        <end position="947"/>
    </location>
</feature>
<evidence type="ECO:0000256" key="10">
    <source>
        <dbReference type="SAM" id="MobiDB-lite"/>
    </source>
</evidence>
<keyword evidence="9" id="KW-0966">Cell projection</keyword>
<gene>
    <name evidence="13" type="ORF">CVLEPA_LOCUS32087</name>
</gene>
<protein>
    <recommendedName>
        <fullName evidence="15">Limbin</fullName>
    </recommendedName>
</protein>
<evidence type="ECO:0000256" key="11">
    <source>
        <dbReference type="SAM" id="Phobius"/>
    </source>
</evidence>
<evidence type="ECO:0008006" key="15">
    <source>
        <dbReference type="Google" id="ProtNLM"/>
    </source>
</evidence>
<keyword evidence="8" id="KW-0206">Cytoskeleton</keyword>
<dbReference type="PANTHER" id="PTHR16795">
    <property type="entry name" value="LIMBIN/ELLIS-VAN CREVELD PROTEIN"/>
    <property type="match status" value="1"/>
</dbReference>
<evidence type="ECO:0000313" key="13">
    <source>
        <dbReference type="EMBL" id="CAK8698665.1"/>
    </source>
</evidence>
<name>A0ABP0H4D7_CLALP</name>
<dbReference type="PANTHER" id="PTHR16795:SF14">
    <property type="entry name" value="LIMBIN"/>
    <property type="match status" value="1"/>
</dbReference>
<evidence type="ECO:0000256" key="5">
    <source>
        <dbReference type="ARBA" id="ARBA00022692"/>
    </source>
</evidence>
<keyword evidence="7 11" id="KW-0472">Membrane</keyword>
<evidence type="ECO:0000256" key="12">
    <source>
        <dbReference type="SAM" id="SignalP"/>
    </source>
</evidence>
<evidence type="ECO:0000313" key="14">
    <source>
        <dbReference type="Proteomes" id="UP001642483"/>
    </source>
</evidence>
<evidence type="ECO:0000256" key="6">
    <source>
        <dbReference type="ARBA" id="ARBA00022989"/>
    </source>
</evidence>